<evidence type="ECO:0000313" key="1">
    <source>
        <dbReference type="EMBL" id="RAP70736.1"/>
    </source>
</evidence>
<dbReference type="AlphaFoldDB" id="A0A328TSF5"/>
<protein>
    <submittedName>
        <fullName evidence="1">Uncharacterized protein</fullName>
    </submittedName>
</protein>
<dbReference type="EMBL" id="LJAM02000273">
    <property type="protein sequence ID" value="RAP70736.1"/>
    <property type="molecule type" value="Genomic_DNA"/>
</dbReference>
<feature type="non-terminal residue" evidence="1">
    <location>
        <position position="30"/>
    </location>
</feature>
<name>A0A328TSF5_9GAMM</name>
<organism evidence="1 2">
    <name type="scientific">Candidatus Erwinia dacicola</name>
    <dbReference type="NCBI Taxonomy" id="252393"/>
    <lineage>
        <taxon>Bacteria</taxon>
        <taxon>Pseudomonadati</taxon>
        <taxon>Pseudomonadota</taxon>
        <taxon>Gammaproteobacteria</taxon>
        <taxon>Enterobacterales</taxon>
        <taxon>Erwiniaceae</taxon>
        <taxon>Erwinia</taxon>
    </lineage>
</organism>
<comment type="caution">
    <text evidence="1">The sequence shown here is derived from an EMBL/GenBank/DDBJ whole genome shotgun (WGS) entry which is preliminary data.</text>
</comment>
<accession>A0A328TSF5</accession>
<reference evidence="1" key="1">
    <citation type="submission" date="2018-04" db="EMBL/GenBank/DDBJ databases">
        <title>Genomes of the Obligate Erwinia dacicola and Facultative Enterobacter sp. OLF Endosymbionts of the Olive Fruit fly, Bactrocera oleae.</title>
        <authorList>
            <person name="Estes A.M."/>
            <person name="Hearn D.J."/>
            <person name="Agarwal S."/>
            <person name="Pierson E.A."/>
            <person name="Dunning-Hotopp J.C."/>
        </authorList>
    </citation>
    <scope>NUCLEOTIDE SEQUENCE [LARGE SCALE GENOMIC DNA]</scope>
    <source>
        <strain evidence="1">Oroville</strain>
    </source>
</reference>
<evidence type="ECO:0000313" key="2">
    <source>
        <dbReference type="Proteomes" id="UP000244334"/>
    </source>
</evidence>
<keyword evidence="2" id="KW-1185">Reference proteome</keyword>
<gene>
    <name evidence="1" type="ORF">ACZ87_02461</name>
</gene>
<dbReference type="Proteomes" id="UP000244334">
    <property type="component" value="Unassembled WGS sequence"/>
</dbReference>
<sequence length="30" mass="3356">MINGCAALHYHEFTAPFPLETQQSDPLARP</sequence>
<proteinExistence type="predicted"/>